<evidence type="ECO:0000256" key="6">
    <source>
        <dbReference type="SAM" id="MobiDB-lite"/>
    </source>
</evidence>
<comment type="function">
    <text evidence="5">This is one of the proteins that binds to the 5S RNA in the ribosome where it forms part of the central protuberance.</text>
</comment>
<keyword evidence="4 5" id="KW-0687">Ribonucleoprotein</keyword>
<dbReference type="InterPro" id="IPR020056">
    <property type="entry name" value="Rbsml_bL25/Gln-tRNA_synth_N"/>
</dbReference>
<feature type="domain" description="Large ribosomal subunit protein bL25 L25" evidence="7">
    <location>
        <begin position="6"/>
        <end position="90"/>
    </location>
</feature>
<dbReference type="GO" id="GO:0003735">
    <property type="term" value="F:structural constituent of ribosome"/>
    <property type="evidence" value="ECO:0007669"/>
    <property type="project" value="InterPro"/>
</dbReference>
<dbReference type="InterPro" id="IPR020057">
    <property type="entry name" value="Ribosomal_bL25_b-dom"/>
</dbReference>
<feature type="domain" description="Large ribosomal subunit protein bL25 beta" evidence="8">
    <location>
        <begin position="98"/>
        <end position="175"/>
    </location>
</feature>
<dbReference type="GO" id="GO:0006412">
    <property type="term" value="P:translation"/>
    <property type="evidence" value="ECO:0007669"/>
    <property type="project" value="UniProtKB-UniRule"/>
</dbReference>
<reference evidence="9 10" key="1">
    <citation type="submission" date="2017-11" db="EMBL/GenBank/DDBJ databases">
        <title>Draft genome of Arthrobacter agilis strain UMCV2, a plant growth-promoting rhizobacterium and biocontrol capacity of phytopathogenic fungi.</title>
        <authorList>
            <person name="Martinez-Camara R."/>
            <person name="Santoyo G."/>
            <person name="Moreno-Hagelsieb G."/>
            <person name="Valencia-Cantero E."/>
        </authorList>
    </citation>
    <scope>NUCLEOTIDE SEQUENCE [LARGE SCALE GENOMIC DNA]</scope>
    <source>
        <strain evidence="9 10">UMCV2</strain>
    </source>
</reference>
<evidence type="ECO:0000313" key="10">
    <source>
        <dbReference type="Proteomes" id="UP000239187"/>
    </source>
</evidence>
<dbReference type="Gene3D" id="2.170.120.20">
    <property type="entry name" value="Ribosomal protein L25, beta domain"/>
    <property type="match status" value="1"/>
</dbReference>
<proteinExistence type="inferred from homology"/>
<dbReference type="InterPro" id="IPR020930">
    <property type="entry name" value="Ribosomal_uL5_bac-type"/>
</dbReference>
<comment type="similarity">
    <text evidence="5">Belongs to the bacterial ribosomal protein bL25 family. CTC subfamily.</text>
</comment>
<evidence type="ECO:0000256" key="1">
    <source>
        <dbReference type="ARBA" id="ARBA00022730"/>
    </source>
</evidence>
<dbReference type="SUPFAM" id="SSF50715">
    <property type="entry name" value="Ribosomal protein L25-like"/>
    <property type="match status" value="1"/>
</dbReference>
<dbReference type="CDD" id="cd00495">
    <property type="entry name" value="Ribosomal_L25_TL5_CTC"/>
    <property type="match status" value="1"/>
</dbReference>
<dbReference type="Proteomes" id="UP000239187">
    <property type="component" value="Chromosome"/>
</dbReference>
<dbReference type="PANTHER" id="PTHR33284:SF1">
    <property type="entry name" value="RIBOSOMAL PROTEIN L25_GLN-TRNA SYNTHETASE, ANTI-CODON-BINDING DOMAIN-CONTAINING PROTEIN"/>
    <property type="match status" value="1"/>
</dbReference>
<dbReference type="InterPro" id="IPR011035">
    <property type="entry name" value="Ribosomal_bL25/Gln-tRNA_synth"/>
</dbReference>
<dbReference type="NCBIfam" id="NF004131">
    <property type="entry name" value="PRK05618.2-1"/>
    <property type="match status" value="1"/>
</dbReference>
<dbReference type="InterPro" id="IPR037121">
    <property type="entry name" value="Ribosomal_bL25_C"/>
</dbReference>
<gene>
    <name evidence="5" type="primary">rplY</name>
    <name evidence="5" type="synonym">ctc</name>
    <name evidence="9" type="ORF">CVO76_13880</name>
</gene>
<dbReference type="PANTHER" id="PTHR33284">
    <property type="entry name" value="RIBOSOMAL PROTEIN L25/GLN-TRNA SYNTHETASE, ANTI-CODON-BINDING DOMAIN-CONTAINING PROTEIN"/>
    <property type="match status" value="1"/>
</dbReference>
<evidence type="ECO:0000256" key="3">
    <source>
        <dbReference type="ARBA" id="ARBA00022980"/>
    </source>
</evidence>
<feature type="compositionally biased region" description="Acidic residues" evidence="6">
    <location>
        <begin position="178"/>
        <end position="194"/>
    </location>
</feature>
<dbReference type="RefSeq" id="WP_208739748.1">
    <property type="nucleotide sequence ID" value="NZ_CP024915.1"/>
</dbReference>
<feature type="compositionally biased region" description="Low complexity" evidence="6">
    <location>
        <begin position="195"/>
        <end position="216"/>
    </location>
</feature>
<dbReference type="InterPro" id="IPR001021">
    <property type="entry name" value="Ribosomal_bL25_long"/>
</dbReference>
<evidence type="ECO:0000259" key="7">
    <source>
        <dbReference type="Pfam" id="PF01386"/>
    </source>
</evidence>
<dbReference type="AlphaFoldDB" id="A0A2L0UH91"/>
<evidence type="ECO:0000256" key="5">
    <source>
        <dbReference type="HAMAP-Rule" id="MF_01334"/>
    </source>
</evidence>
<comment type="subunit">
    <text evidence="5">Part of the 50S ribosomal subunit; part of the 5S rRNA/L5/L18/L25 subcomplex. Contacts the 5S rRNA. Binds to the 5S rRNA independently of L5 and L18.</text>
</comment>
<dbReference type="InterPro" id="IPR029751">
    <property type="entry name" value="Ribosomal_L25_dom"/>
</dbReference>
<name>A0A2L0UH91_9MICC</name>
<evidence type="ECO:0000256" key="4">
    <source>
        <dbReference type="ARBA" id="ARBA00023274"/>
    </source>
</evidence>
<sequence>MSEQKLAAHVRTEFGKGAARQARRANMIPAVVYGHGADPIHVLLPAKATTLAVRTANALLTLDIDGEDHLALVKDIQRNPLKQIVEHLDLLTVRRGEKVQVDVAIHVEGEPAADVVSNLEANTVLVEANATDLPETLTVSIEGRTVGQHVHASDIVLPSGIVLLVDADTLIVNLSGETEQDLGETPESDADTEGTSEGATAADADADAVITDADEQ</sequence>
<evidence type="ECO:0000259" key="8">
    <source>
        <dbReference type="Pfam" id="PF14693"/>
    </source>
</evidence>
<dbReference type="EMBL" id="CP024915">
    <property type="protein sequence ID" value="AUZ88606.1"/>
    <property type="molecule type" value="Genomic_DNA"/>
</dbReference>
<dbReference type="GO" id="GO:0008097">
    <property type="term" value="F:5S rRNA binding"/>
    <property type="evidence" value="ECO:0007669"/>
    <property type="project" value="InterPro"/>
</dbReference>
<keyword evidence="3 5" id="KW-0689">Ribosomal protein</keyword>
<dbReference type="HAMAP" id="MF_01334">
    <property type="entry name" value="Ribosomal_bL25_CTC"/>
    <property type="match status" value="1"/>
</dbReference>
<dbReference type="Gene3D" id="2.40.240.10">
    <property type="entry name" value="Ribosomal Protein L25, Chain P"/>
    <property type="match status" value="1"/>
</dbReference>
<keyword evidence="2 5" id="KW-0694">RNA-binding</keyword>
<protein>
    <recommendedName>
        <fullName evidence="5">Large ribosomal subunit protein bL25</fullName>
    </recommendedName>
    <alternativeName>
        <fullName evidence="5">General stress protein CTC</fullName>
    </alternativeName>
</protein>
<accession>A0A2L0UH91</accession>
<dbReference type="Pfam" id="PF01386">
    <property type="entry name" value="Ribosomal_L25p"/>
    <property type="match status" value="1"/>
</dbReference>
<evidence type="ECO:0000313" key="9">
    <source>
        <dbReference type="EMBL" id="AUZ88606.1"/>
    </source>
</evidence>
<dbReference type="Pfam" id="PF14693">
    <property type="entry name" value="Ribosomal_TL5_C"/>
    <property type="match status" value="1"/>
</dbReference>
<feature type="region of interest" description="Disordered" evidence="6">
    <location>
        <begin position="176"/>
        <end position="216"/>
    </location>
</feature>
<organism evidence="9 10">
    <name type="scientific">Arthrobacter agilis</name>
    <dbReference type="NCBI Taxonomy" id="37921"/>
    <lineage>
        <taxon>Bacteria</taxon>
        <taxon>Bacillati</taxon>
        <taxon>Actinomycetota</taxon>
        <taxon>Actinomycetes</taxon>
        <taxon>Micrococcales</taxon>
        <taxon>Micrococcaceae</taxon>
        <taxon>Arthrobacter</taxon>
    </lineage>
</organism>
<evidence type="ECO:0000256" key="2">
    <source>
        <dbReference type="ARBA" id="ARBA00022884"/>
    </source>
</evidence>
<dbReference type="GO" id="GO:0022625">
    <property type="term" value="C:cytosolic large ribosomal subunit"/>
    <property type="evidence" value="ECO:0007669"/>
    <property type="project" value="TreeGrafter"/>
</dbReference>
<dbReference type="NCBIfam" id="TIGR00731">
    <property type="entry name" value="bL25_bact_ctc"/>
    <property type="match status" value="1"/>
</dbReference>
<keyword evidence="1 5" id="KW-0699">rRNA-binding</keyword>